<comment type="caution">
    <text evidence="2">The sequence shown here is derived from an EMBL/GenBank/DDBJ whole genome shotgun (WGS) entry which is preliminary data.</text>
</comment>
<dbReference type="InterPro" id="IPR016566">
    <property type="entry name" value="UCP010219"/>
</dbReference>
<feature type="transmembrane region" description="Helical" evidence="1">
    <location>
        <begin position="115"/>
        <end position="140"/>
    </location>
</feature>
<keyword evidence="1" id="KW-1133">Transmembrane helix</keyword>
<dbReference type="Proteomes" id="UP000266615">
    <property type="component" value="Unassembled WGS sequence"/>
</dbReference>
<organism evidence="2 3">
    <name type="scientific">Nesterenkonia natronophila</name>
    <dbReference type="NCBI Taxonomy" id="2174932"/>
    <lineage>
        <taxon>Bacteria</taxon>
        <taxon>Bacillati</taxon>
        <taxon>Actinomycetota</taxon>
        <taxon>Actinomycetes</taxon>
        <taxon>Micrococcales</taxon>
        <taxon>Micrococcaceae</taxon>
        <taxon>Nesterenkonia</taxon>
    </lineage>
</organism>
<proteinExistence type="predicted"/>
<dbReference type="Pfam" id="PF11361">
    <property type="entry name" value="DUF3159"/>
    <property type="match status" value="1"/>
</dbReference>
<feature type="transmembrane region" description="Helical" evidence="1">
    <location>
        <begin position="160"/>
        <end position="183"/>
    </location>
</feature>
<dbReference type="AlphaFoldDB" id="A0A3A4F033"/>
<evidence type="ECO:0000256" key="1">
    <source>
        <dbReference type="SAM" id="Phobius"/>
    </source>
</evidence>
<evidence type="ECO:0000313" key="2">
    <source>
        <dbReference type="EMBL" id="RJN31236.1"/>
    </source>
</evidence>
<protein>
    <submittedName>
        <fullName evidence="2">DUF3159 domain-containing protein</fullName>
    </submittedName>
</protein>
<keyword evidence="1" id="KW-0472">Membrane</keyword>
<keyword evidence="3" id="KW-1185">Reference proteome</keyword>
<feature type="transmembrane region" description="Helical" evidence="1">
    <location>
        <begin position="59"/>
        <end position="76"/>
    </location>
</feature>
<feature type="transmembrane region" description="Helical" evidence="1">
    <location>
        <begin position="195"/>
        <end position="213"/>
    </location>
</feature>
<gene>
    <name evidence="2" type="ORF">D3250_10335</name>
</gene>
<dbReference type="OrthoDB" id="5244221at2"/>
<keyword evidence="1" id="KW-0812">Transmembrane</keyword>
<reference evidence="2 3" key="1">
    <citation type="submission" date="2018-09" db="EMBL/GenBank/DDBJ databases">
        <title>Nesterenkonia natronophila sp. nov., an alkaliphilic actinobacteriume isolated from a soda lake, and emended description of the genus Nesterenkonia.</title>
        <authorList>
            <person name="Menes R.J."/>
            <person name="Iriarte A."/>
        </authorList>
    </citation>
    <scope>NUCLEOTIDE SEQUENCE [LARGE SCALE GENOMIC DNA]</scope>
    <source>
        <strain evidence="2 3">M8</strain>
    </source>
</reference>
<accession>A0A3A4F033</accession>
<name>A0A3A4F033_9MICC</name>
<feature type="transmembrane region" description="Helical" evidence="1">
    <location>
        <begin position="83"/>
        <end position="103"/>
    </location>
</feature>
<evidence type="ECO:0000313" key="3">
    <source>
        <dbReference type="Proteomes" id="UP000266615"/>
    </source>
</evidence>
<sequence length="222" mass="24124">MTSQDPLGQQLSGSAARRLSTREDGSLDVMGSVGGWRGIIEAALPATSFLTAYLLVDDLPLAIILSIAVGALFSVVRIVQRGSLMQSLSGLAGVLICAAFAHFSGEARGYYVPGFFINVGYILALTISIAVKWPLMGVIFGVIRGEGMEWRQDTVRRRSYAVATWIITAVLASRLIVQLPLYFADNETALGVTRVVMGVPLYAFALWLGWMITREREPSPRQ</sequence>
<dbReference type="PIRSF" id="PIRSF010219">
    <property type="entry name" value="UCP010219"/>
    <property type="match status" value="1"/>
</dbReference>
<dbReference type="EMBL" id="QYZP01000003">
    <property type="protein sequence ID" value="RJN31236.1"/>
    <property type="molecule type" value="Genomic_DNA"/>
</dbReference>
<dbReference type="RefSeq" id="WP_119903303.1">
    <property type="nucleotide sequence ID" value="NZ_QYZP01000003.1"/>
</dbReference>